<reference evidence="7" key="1">
    <citation type="submission" date="2017-01" db="EMBL/GenBank/DDBJ databases">
        <authorList>
            <person name="Varghese N."/>
            <person name="Submissions S."/>
        </authorList>
    </citation>
    <scope>NUCLEOTIDE SEQUENCE [LARGE SCALE GENOMIC DNA]</scope>
    <source>
        <strain evidence="7">DSM 29430</strain>
    </source>
</reference>
<evidence type="ECO:0000256" key="3">
    <source>
        <dbReference type="SAM" id="MobiDB-lite"/>
    </source>
</evidence>
<keyword evidence="1" id="KW-0479">Metal-binding</keyword>
<evidence type="ECO:0000313" key="7">
    <source>
        <dbReference type="Proteomes" id="UP000186684"/>
    </source>
</evidence>
<dbReference type="PROSITE" id="PS00018">
    <property type="entry name" value="EF_HAND_1"/>
    <property type="match status" value="2"/>
</dbReference>
<sequence length="162" mass="16962">MIHGTFTTSLLIAALAGGAAFAHPPEMRGADGLRGPSFEMLDADADGQLTEAELAAQAAARFAERDSDGDGQLSVAEILAHRQAAQAERIARRIARLDQNGDGALSYAEITAWRDPAAMFDRLDADADGAVSAEEFAALEKRRGGRGHGRPGHGQGPGARQD</sequence>
<evidence type="ECO:0000313" key="6">
    <source>
        <dbReference type="EMBL" id="SIT12350.1"/>
    </source>
</evidence>
<feature type="compositionally biased region" description="Gly residues" evidence="3">
    <location>
        <begin position="152"/>
        <end position="162"/>
    </location>
</feature>
<dbReference type="PROSITE" id="PS50222">
    <property type="entry name" value="EF_HAND_2"/>
    <property type="match status" value="2"/>
</dbReference>
<dbReference type="AlphaFoldDB" id="A0A1N7PPA9"/>
<protein>
    <submittedName>
        <fullName evidence="6">Ca2+-binding protein, EF-hand superfamily</fullName>
    </submittedName>
</protein>
<feature type="signal peptide" evidence="4">
    <location>
        <begin position="1"/>
        <end position="22"/>
    </location>
</feature>
<dbReference type="Proteomes" id="UP000186684">
    <property type="component" value="Unassembled WGS sequence"/>
</dbReference>
<feature type="domain" description="EF-hand" evidence="5">
    <location>
        <begin position="53"/>
        <end position="88"/>
    </location>
</feature>
<dbReference type="Gene3D" id="1.10.238.10">
    <property type="entry name" value="EF-hand"/>
    <property type="match status" value="2"/>
</dbReference>
<dbReference type="InterPro" id="IPR018247">
    <property type="entry name" value="EF_Hand_1_Ca_BS"/>
</dbReference>
<dbReference type="InterPro" id="IPR002048">
    <property type="entry name" value="EF_hand_dom"/>
</dbReference>
<dbReference type="PANTHER" id="PTHR10827">
    <property type="entry name" value="RETICULOCALBIN"/>
    <property type="match status" value="1"/>
</dbReference>
<dbReference type="RefSeq" id="WP_076450414.1">
    <property type="nucleotide sequence ID" value="NZ_FTOQ01000018.1"/>
</dbReference>
<accession>A0A1N7PPA9</accession>
<evidence type="ECO:0000256" key="4">
    <source>
        <dbReference type="SAM" id="SignalP"/>
    </source>
</evidence>
<dbReference type="GO" id="GO:0005509">
    <property type="term" value="F:calcium ion binding"/>
    <property type="evidence" value="ECO:0007669"/>
    <property type="project" value="InterPro"/>
</dbReference>
<keyword evidence="7" id="KW-1185">Reference proteome</keyword>
<keyword evidence="2" id="KW-0677">Repeat</keyword>
<feature type="region of interest" description="Disordered" evidence="3">
    <location>
        <begin position="139"/>
        <end position="162"/>
    </location>
</feature>
<dbReference type="STRING" id="633194.SAMN05421759_11815"/>
<dbReference type="EMBL" id="FTOQ01000018">
    <property type="protein sequence ID" value="SIT12350.1"/>
    <property type="molecule type" value="Genomic_DNA"/>
</dbReference>
<evidence type="ECO:0000256" key="2">
    <source>
        <dbReference type="ARBA" id="ARBA00022737"/>
    </source>
</evidence>
<organism evidence="6 7">
    <name type="scientific">Roseivivax lentus</name>
    <dbReference type="NCBI Taxonomy" id="633194"/>
    <lineage>
        <taxon>Bacteria</taxon>
        <taxon>Pseudomonadati</taxon>
        <taxon>Pseudomonadota</taxon>
        <taxon>Alphaproteobacteria</taxon>
        <taxon>Rhodobacterales</taxon>
        <taxon>Roseobacteraceae</taxon>
        <taxon>Roseivivax</taxon>
    </lineage>
</organism>
<feature type="chain" id="PRO_5013066074" evidence="4">
    <location>
        <begin position="23"/>
        <end position="162"/>
    </location>
</feature>
<name>A0A1N7PPA9_9RHOB</name>
<dbReference type="InterPro" id="IPR011992">
    <property type="entry name" value="EF-hand-dom_pair"/>
</dbReference>
<evidence type="ECO:0000259" key="5">
    <source>
        <dbReference type="PROSITE" id="PS50222"/>
    </source>
</evidence>
<dbReference type="OrthoDB" id="5470953at2"/>
<gene>
    <name evidence="6" type="ORF">SAMN05421759_11815</name>
</gene>
<keyword evidence="4" id="KW-0732">Signal</keyword>
<dbReference type="PANTHER" id="PTHR10827:SF98">
    <property type="entry name" value="45 KDA CALCIUM-BINDING PROTEIN"/>
    <property type="match status" value="1"/>
</dbReference>
<proteinExistence type="predicted"/>
<dbReference type="Pfam" id="PF13202">
    <property type="entry name" value="EF-hand_5"/>
    <property type="match status" value="2"/>
</dbReference>
<dbReference type="SUPFAM" id="SSF47473">
    <property type="entry name" value="EF-hand"/>
    <property type="match status" value="1"/>
</dbReference>
<evidence type="ECO:0000256" key="1">
    <source>
        <dbReference type="ARBA" id="ARBA00022723"/>
    </source>
</evidence>
<feature type="domain" description="EF-hand" evidence="5">
    <location>
        <begin position="111"/>
        <end position="146"/>
    </location>
</feature>